<proteinExistence type="predicted"/>
<evidence type="ECO:0008006" key="3">
    <source>
        <dbReference type="Google" id="ProtNLM"/>
    </source>
</evidence>
<dbReference type="RefSeq" id="WP_007477914.1">
    <property type="nucleotide sequence ID" value="NZ_KQ130621.1"/>
</dbReference>
<gene>
    <name evidence="1" type="ORF">X560_2419</name>
</gene>
<name>A0A0J8J1C0_9LIST</name>
<dbReference type="EMBL" id="AZHO01000034">
    <property type="protein sequence ID" value="KMT58086.1"/>
    <property type="molecule type" value="Genomic_DNA"/>
</dbReference>
<keyword evidence="2" id="KW-1185">Reference proteome</keyword>
<evidence type="ECO:0000313" key="1">
    <source>
        <dbReference type="EMBL" id="KMT58086.1"/>
    </source>
</evidence>
<organism evidence="1 2">
    <name type="scientific">Listeria fleischmannii 1991</name>
    <dbReference type="NCBI Taxonomy" id="1430899"/>
    <lineage>
        <taxon>Bacteria</taxon>
        <taxon>Bacillati</taxon>
        <taxon>Bacillota</taxon>
        <taxon>Bacilli</taxon>
        <taxon>Bacillales</taxon>
        <taxon>Listeriaceae</taxon>
        <taxon>Listeria</taxon>
    </lineage>
</organism>
<accession>A0A0J8J1C0</accession>
<comment type="caution">
    <text evidence="1">The sequence shown here is derived from an EMBL/GenBank/DDBJ whole genome shotgun (WGS) entry which is preliminary data.</text>
</comment>
<dbReference type="PATRIC" id="fig|1430899.3.peg.2470"/>
<dbReference type="OrthoDB" id="8448202at2"/>
<dbReference type="Proteomes" id="UP000052258">
    <property type="component" value="Unassembled WGS sequence"/>
</dbReference>
<dbReference type="AlphaFoldDB" id="A0A0J8J1C0"/>
<reference evidence="1 2" key="1">
    <citation type="journal article" date="2015" name="Genome Biol. Evol.">
        <title>Comparative Genomics of Listeria Sensu Lato: Genus-Wide Differences in Evolutionary Dynamics and the Progressive Gain of Complex, Potentially Pathogenicity-Related Traits through Lateral Gene Transfer.</title>
        <authorList>
            <person name="Chiara M."/>
            <person name="Caruso M."/>
            <person name="D'Erchia A.M."/>
            <person name="Manzari C."/>
            <person name="Fraccalvieri R."/>
            <person name="Goffredo E."/>
            <person name="Latorre L."/>
            <person name="Miccolupo A."/>
            <person name="Padalino I."/>
            <person name="Santagada G."/>
            <person name="Chiocco D."/>
            <person name="Pesole G."/>
            <person name="Horner D.S."/>
            <person name="Parisi A."/>
        </authorList>
    </citation>
    <scope>NUCLEOTIDE SEQUENCE [LARGE SCALE GENOMIC DNA]</scope>
    <source>
        <strain evidence="1 2">1991</strain>
    </source>
</reference>
<sequence length="105" mass="12093">MSKASYIASLLQNGKFIEKYKEAGNSMLPIIKSNQPVSLEPVNEHTLLEPKMIVFCKVKGNYYTHLISAVRTRHQETEYQIANNHGFVNGWVKRKNIFGKVVKIW</sequence>
<protein>
    <recommendedName>
        <fullName evidence="3">Phage repressor protein</fullName>
    </recommendedName>
</protein>
<evidence type="ECO:0000313" key="2">
    <source>
        <dbReference type="Proteomes" id="UP000052258"/>
    </source>
</evidence>